<feature type="domain" description="Bacterial surface antigen (D15)" evidence="6">
    <location>
        <begin position="414"/>
        <end position="784"/>
    </location>
</feature>
<keyword evidence="3" id="KW-0732">Signal</keyword>
<dbReference type="GO" id="GO:0019867">
    <property type="term" value="C:outer membrane"/>
    <property type="evidence" value="ECO:0007669"/>
    <property type="project" value="InterPro"/>
</dbReference>
<sequence>MKQQIYRFNNTLRFTPLLVLTLCFLASCSNTRYLKENQQLYVHSGVELKGDILVSDKQELRSSLESKSLMLQQANKKFLGTRIKVWLYNQKYNEKKKNLFWNLVLSPKNMEEPSVFDSAKVQESIKRMSAYMYNQGYFYDTVSFEKSARGRKVSVTYKVNTGKNFVIDSVSYDIPDSSLMTVVKKSQPLSLVQKGKPYKQETLNSERERLTRLIKDAGYYKFDRGYIHFELDTLNKSFLRNSLNPFEGMLNVFNENKGLEKPTLNIVVMIRNPDDSLGGMHKKYTINRVIIYPDYPVSGDTSRFTFHDSITGFTSVRYRQDILRHDVLNRSILLRHGDTFSNKQYNATINKLYDLGVWQFVTVNYRENRDTTLDALLYLTPRRKQSLGATFEVSTSSDYLLGSGITLSSRHLNLRRSATSLDVSLNTGIELIRSGRAWVLQSKEFGGSVNFTFPKFITPFHISQDKLTAVKTKLSMGADYLSRVQKFDITNINASFGYDWTPSPYRRWIVNPISLNYVGTRLNPSFEDTIVNKNPYLKRSFEPAFIGGEVASYIYTNNDALHRDHYSFFRINLEESGLWLNGINSLVGLVNNHKNDLEDYTGLTISNFVKLDADYRHYWKRPRAAFATRAYIGIGVAYSSSTVLPYIRQFTAGGPNSIRAWRLRTLGPGSYHDTSATAAIFPDQTGDMKLEANAEYRFDLIRMFDGTVNLKGATFLDAGNIWMLRKDPDRPGSEFEISQLYHDLALGTGVGLRLDFSFFLIRLDWGIPLKVPYYTGNANGWYFSEWKHFSDPSWRRDNVIWNVAIGYPF</sequence>
<keyword evidence="9" id="KW-1185">Reference proteome</keyword>
<keyword evidence="5" id="KW-0998">Cell outer membrane</keyword>
<keyword evidence="4" id="KW-0472">Membrane</keyword>
<reference evidence="8 9" key="1">
    <citation type="submission" date="2016-08" db="EMBL/GenBank/DDBJ databases">
        <authorList>
            <person name="Seilhamer J.J."/>
        </authorList>
    </citation>
    <scope>NUCLEOTIDE SEQUENCE [LARGE SCALE GENOMIC DNA]</scope>
    <source>
        <strain evidence="8 9">A37T2</strain>
    </source>
</reference>
<evidence type="ECO:0000313" key="8">
    <source>
        <dbReference type="EMBL" id="SCB84572.1"/>
    </source>
</evidence>
<dbReference type="OrthoDB" id="9814535at2"/>
<dbReference type="PANTHER" id="PTHR12815:SF47">
    <property type="entry name" value="TRANSLOCATION AND ASSEMBLY MODULE SUBUNIT TAMA"/>
    <property type="match status" value="1"/>
</dbReference>
<dbReference type="PROSITE" id="PS51257">
    <property type="entry name" value="PROKAR_LIPOPROTEIN"/>
    <property type="match status" value="1"/>
</dbReference>
<dbReference type="AlphaFoldDB" id="A0A1C3ZQP7"/>
<name>A0A1C3ZQP7_9BACT</name>
<comment type="subcellular location">
    <subcellularLocation>
        <location evidence="1">Membrane</location>
    </subcellularLocation>
</comment>
<dbReference type="STRING" id="1335309.GA0116948_101507"/>
<accession>A0A1C3ZQP7</accession>
<dbReference type="Pfam" id="PF07244">
    <property type="entry name" value="POTRA"/>
    <property type="match status" value="1"/>
</dbReference>
<evidence type="ECO:0000259" key="6">
    <source>
        <dbReference type="Pfam" id="PF01103"/>
    </source>
</evidence>
<proteinExistence type="predicted"/>
<evidence type="ECO:0000256" key="3">
    <source>
        <dbReference type="ARBA" id="ARBA00022729"/>
    </source>
</evidence>
<evidence type="ECO:0000313" key="9">
    <source>
        <dbReference type="Proteomes" id="UP000242818"/>
    </source>
</evidence>
<dbReference type="InterPro" id="IPR039910">
    <property type="entry name" value="D15-like"/>
</dbReference>
<dbReference type="InterPro" id="IPR010827">
    <property type="entry name" value="BamA/TamA_POTRA"/>
</dbReference>
<dbReference type="EMBL" id="FMAR01000001">
    <property type="protein sequence ID" value="SCB84572.1"/>
    <property type="molecule type" value="Genomic_DNA"/>
</dbReference>
<feature type="domain" description="POTRA" evidence="7">
    <location>
        <begin position="110"/>
        <end position="162"/>
    </location>
</feature>
<dbReference type="InterPro" id="IPR000184">
    <property type="entry name" value="Bac_surfAg_D15"/>
</dbReference>
<dbReference type="Pfam" id="PF01103">
    <property type="entry name" value="Omp85"/>
    <property type="match status" value="1"/>
</dbReference>
<dbReference type="PANTHER" id="PTHR12815">
    <property type="entry name" value="SORTING AND ASSEMBLY MACHINERY SAMM50 PROTEIN FAMILY MEMBER"/>
    <property type="match status" value="1"/>
</dbReference>
<gene>
    <name evidence="8" type="ORF">GA0116948_101507</name>
</gene>
<dbReference type="RefSeq" id="WP_089708633.1">
    <property type="nucleotide sequence ID" value="NZ_FMAR01000001.1"/>
</dbReference>
<evidence type="ECO:0000259" key="7">
    <source>
        <dbReference type="Pfam" id="PF07244"/>
    </source>
</evidence>
<dbReference type="Proteomes" id="UP000242818">
    <property type="component" value="Unassembled WGS sequence"/>
</dbReference>
<dbReference type="Gene3D" id="2.40.160.50">
    <property type="entry name" value="membrane protein fhac: a member of the omp85/tpsb transporter family"/>
    <property type="match status" value="1"/>
</dbReference>
<evidence type="ECO:0000256" key="1">
    <source>
        <dbReference type="ARBA" id="ARBA00004370"/>
    </source>
</evidence>
<evidence type="ECO:0000256" key="5">
    <source>
        <dbReference type="ARBA" id="ARBA00023237"/>
    </source>
</evidence>
<keyword evidence="2" id="KW-0812">Transmembrane</keyword>
<protein>
    <submittedName>
        <fullName evidence="8">Outer membrane protein assembly factor BamA</fullName>
    </submittedName>
</protein>
<organism evidence="8 9">
    <name type="scientific">Chitinophaga costaii</name>
    <dbReference type="NCBI Taxonomy" id="1335309"/>
    <lineage>
        <taxon>Bacteria</taxon>
        <taxon>Pseudomonadati</taxon>
        <taxon>Bacteroidota</taxon>
        <taxon>Chitinophagia</taxon>
        <taxon>Chitinophagales</taxon>
        <taxon>Chitinophagaceae</taxon>
        <taxon>Chitinophaga</taxon>
    </lineage>
</organism>
<dbReference type="Gene3D" id="3.10.20.310">
    <property type="entry name" value="membrane protein fhac"/>
    <property type="match status" value="2"/>
</dbReference>
<evidence type="ECO:0000256" key="4">
    <source>
        <dbReference type="ARBA" id="ARBA00023136"/>
    </source>
</evidence>
<evidence type="ECO:0000256" key="2">
    <source>
        <dbReference type="ARBA" id="ARBA00022692"/>
    </source>
</evidence>